<accession>A0A1E4TA61</accession>
<proteinExistence type="predicted"/>
<dbReference type="AlphaFoldDB" id="A0A1E4TA61"/>
<gene>
    <name evidence="1" type="ORF">CANCADRAFT_126930</name>
</gene>
<keyword evidence="2" id="KW-1185">Reference proteome</keyword>
<dbReference type="EMBL" id="KV453843">
    <property type="protein sequence ID" value="ODV88646.1"/>
    <property type="molecule type" value="Genomic_DNA"/>
</dbReference>
<dbReference type="Gene3D" id="3.30.10.10">
    <property type="entry name" value="Trypsin Inhibitor V, subunit A"/>
    <property type="match status" value="1"/>
</dbReference>
<name>A0A1E4TA61_9ASCO</name>
<sequence length="83" mass="9256">MDWKEELNTPPVSLSAEKWQNLIGKKLIDTPNINSDKDIVSTEQLPNPHRVLPPGALATRDLIPNRLNVSTDSESIITSVYYG</sequence>
<protein>
    <submittedName>
        <fullName evidence="1">Uncharacterized protein</fullName>
    </submittedName>
</protein>
<dbReference type="OrthoDB" id="10013825at2759"/>
<evidence type="ECO:0000313" key="1">
    <source>
        <dbReference type="EMBL" id="ODV88646.1"/>
    </source>
</evidence>
<evidence type="ECO:0000313" key="2">
    <source>
        <dbReference type="Proteomes" id="UP000095023"/>
    </source>
</evidence>
<reference evidence="2" key="1">
    <citation type="submission" date="2016-02" db="EMBL/GenBank/DDBJ databases">
        <title>Comparative genomics of biotechnologically important yeasts.</title>
        <authorList>
            <consortium name="DOE Joint Genome Institute"/>
            <person name="Riley R."/>
            <person name="Haridas S."/>
            <person name="Wolfe K.H."/>
            <person name="Lopes M.R."/>
            <person name="Hittinger C.T."/>
            <person name="Goker M."/>
            <person name="Salamov A."/>
            <person name="Wisecaver J."/>
            <person name="Long T.M."/>
            <person name="Aerts A.L."/>
            <person name="Barry K."/>
            <person name="Choi C."/>
            <person name="Clum A."/>
            <person name="Coughlan A.Y."/>
            <person name="Deshpande S."/>
            <person name="Douglass A.P."/>
            <person name="Hanson S.J."/>
            <person name="Klenk H.-P."/>
            <person name="Labutti K."/>
            <person name="Lapidus A."/>
            <person name="Lindquist E."/>
            <person name="Lipzen A."/>
            <person name="Meier-Kolthoff J.P."/>
            <person name="Ohm R.A."/>
            <person name="Otillar R.P."/>
            <person name="Pangilinan J."/>
            <person name="Peng Y."/>
            <person name="Rokas A."/>
            <person name="Rosa C.A."/>
            <person name="Scheuner C."/>
            <person name="Sibirny A.A."/>
            <person name="Slot J.C."/>
            <person name="Stielow J.B."/>
            <person name="Sun H."/>
            <person name="Kurtzman C.P."/>
            <person name="Blackwell M."/>
            <person name="Jeffries T.W."/>
            <person name="Grigoriev I.V."/>
        </authorList>
    </citation>
    <scope>NUCLEOTIDE SEQUENCE [LARGE SCALE GENOMIC DNA]</scope>
    <source>
        <strain evidence="2">NRRL Y-17796</strain>
    </source>
</reference>
<organism evidence="1 2">
    <name type="scientific">Tortispora caseinolytica NRRL Y-17796</name>
    <dbReference type="NCBI Taxonomy" id="767744"/>
    <lineage>
        <taxon>Eukaryota</taxon>
        <taxon>Fungi</taxon>
        <taxon>Dikarya</taxon>
        <taxon>Ascomycota</taxon>
        <taxon>Saccharomycotina</taxon>
        <taxon>Trigonopsidomycetes</taxon>
        <taxon>Trigonopsidales</taxon>
        <taxon>Trigonopsidaceae</taxon>
        <taxon>Tortispora</taxon>
    </lineage>
</organism>
<dbReference type="Proteomes" id="UP000095023">
    <property type="component" value="Unassembled WGS sequence"/>
</dbReference>